<dbReference type="EMBL" id="PRDS01000004">
    <property type="protein sequence ID" value="PPB80749.1"/>
    <property type="molecule type" value="Genomic_DNA"/>
</dbReference>
<name>A0A2S5JH54_9RHOB</name>
<evidence type="ECO:0000313" key="1">
    <source>
        <dbReference type="EMBL" id="PPB80749.1"/>
    </source>
</evidence>
<organism evidence="1 2">
    <name type="scientific">Albidovulum inexpectatum</name>
    <dbReference type="NCBI Taxonomy" id="196587"/>
    <lineage>
        <taxon>Bacteria</taxon>
        <taxon>Pseudomonadati</taxon>
        <taxon>Pseudomonadota</taxon>
        <taxon>Alphaproteobacteria</taxon>
        <taxon>Rhodobacterales</taxon>
        <taxon>Paracoccaceae</taxon>
        <taxon>Albidovulum</taxon>
    </lineage>
</organism>
<reference evidence="1 2" key="1">
    <citation type="submission" date="2018-01" db="EMBL/GenBank/DDBJ databases">
        <title>Genomic Encyclopedia of Archaeal and Bacterial Type Strains, Phase II (KMG-II): from individual species to whole genera.</title>
        <authorList>
            <person name="Goeker M."/>
        </authorList>
    </citation>
    <scope>NUCLEOTIDE SEQUENCE [LARGE SCALE GENOMIC DNA]</scope>
    <source>
        <strain evidence="1 2">DSM 12048</strain>
    </source>
</reference>
<evidence type="ECO:0000313" key="2">
    <source>
        <dbReference type="Proteomes" id="UP000239736"/>
    </source>
</evidence>
<proteinExistence type="predicted"/>
<sequence length="147" mass="15831">MSHQPDQTRGHAGRSAQARLIDPVTGKTFGYRFGGVRPGPVLVAMGSDDLVAHVAARLGRIPSLPWLRGTLCLLRADRANARAIESTLADSLGTVDRVVHLPFADDAGPRAVREATWKILREAAVLGMIQGRGVRLCRHGQQPPSRS</sequence>
<protein>
    <submittedName>
        <fullName evidence="1">Uncharacterized protein</fullName>
    </submittedName>
</protein>
<gene>
    <name evidence="1" type="ORF">LV82_01481</name>
</gene>
<keyword evidence="2" id="KW-1185">Reference proteome</keyword>
<dbReference type="Proteomes" id="UP000239736">
    <property type="component" value="Unassembled WGS sequence"/>
</dbReference>
<dbReference type="AlphaFoldDB" id="A0A2S5JH54"/>
<comment type="caution">
    <text evidence="1">The sequence shown here is derived from an EMBL/GenBank/DDBJ whole genome shotgun (WGS) entry which is preliminary data.</text>
</comment>
<accession>A0A2S5JH54</accession>